<dbReference type="KEGG" id="saci:Sinac_3722"/>
<accession>L0DH24</accession>
<sequence>MGPDQQRLTSAERSNLVAYLDGELNEAEAQAIATKLTKSATARREIEALEKTWSMLDHLPRAQVSDDFTARTLTEVQRLSTEGGRFESAVRQTTQRVFRVAVWMVVGLLTVGAGYAITRWVWPNPTARLARDLSIAEHLDEYREVGSFELLDILAHSSEFGTDAD</sequence>
<reference evidence="2 3" key="1">
    <citation type="submission" date="2012-02" db="EMBL/GenBank/DDBJ databases">
        <title>Complete sequence of chromosome of Singulisphaera acidiphila DSM 18658.</title>
        <authorList>
            <consortium name="US DOE Joint Genome Institute (JGI-PGF)"/>
            <person name="Lucas S."/>
            <person name="Copeland A."/>
            <person name="Lapidus A."/>
            <person name="Glavina del Rio T."/>
            <person name="Dalin E."/>
            <person name="Tice H."/>
            <person name="Bruce D."/>
            <person name="Goodwin L."/>
            <person name="Pitluck S."/>
            <person name="Peters L."/>
            <person name="Ovchinnikova G."/>
            <person name="Chertkov O."/>
            <person name="Kyrpides N."/>
            <person name="Mavromatis K."/>
            <person name="Ivanova N."/>
            <person name="Brettin T."/>
            <person name="Detter J.C."/>
            <person name="Han C."/>
            <person name="Larimer F."/>
            <person name="Land M."/>
            <person name="Hauser L."/>
            <person name="Markowitz V."/>
            <person name="Cheng J.-F."/>
            <person name="Hugenholtz P."/>
            <person name="Woyke T."/>
            <person name="Wu D."/>
            <person name="Tindall B."/>
            <person name="Pomrenke H."/>
            <person name="Brambilla E."/>
            <person name="Klenk H.-P."/>
            <person name="Eisen J.A."/>
        </authorList>
    </citation>
    <scope>NUCLEOTIDE SEQUENCE [LARGE SCALE GENOMIC DNA]</scope>
    <source>
        <strain evidence="3">ATCC BAA-1392 / DSM 18658 / VKM B-2454 / MOB10</strain>
    </source>
</reference>
<gene>
    <name evidence="2" type="ordered locus">Sinac_3722</name>
</gene>
<dbReference type="RefSeq" id="WP_015247100.1">
    <property type="nucleotide sequence ID" value="NC_019892.1"/>
</dbReference>
<dbReference type="Proteomes" id="UP000010798">
    <property type="component" value="Chromosome"/>
</dbReference>
<keyword evidence="1" id="KW-1133">Transmembrane helix</keyword>
<dbReference type="InterPro" id="IPR041916">
    <property type="entry name" value="Anti_sigma_zinc_sf"/>
</dbReference>
<dbReference type="HOGENOM" id="CLU_135020_0_0_0"/>
<proteinExistence type="predicted"/>
<evidence type="ECO:0000313" key="2">
    <source>
        <dbReference type="EMBL" id="AGA27961.1"/>
    </source>
</evidence>
<protein>
    <recommendedName>
        <fullName evidence="4">Zinc-finger domain-containing protein</fullName>
    </recommendedName>
</protein>
<evidence type="ECO:0000256" key="1">
    <source>
        <dbReference type="SAM" id="Phobius"/>
    </source>
</evidence>
<dbReference type="eggNOG" id="COG5662">
    <property type="taxonomic scope" value="Bacteria"/>
</dbReference>
<name>L0DH24_SINAD</name>
<keyword evidence="3" id="KW-1185">Reference proteome</keyword>
<feature type="transmembrane region" description="Helical" evidence="1">
    <location>
        <begin position="100"/>
        <end position="122"/>
    </location>
</feature>
<organism evidence="2 3">
    <name type="scientific">Singulisphaera acidiphila (strain ATCC BAA-1392 / DSM 18658 / VKM B-2454 / MOB10)</name>
    <dbReference type="NCBI Taxonomy" id="886293"/>
    <lineage>
        <taxon>Bacteria</taxon>
        <taxon>Pseudomonadati</taxon>
        <taxon>Planctomycetota</taxon>
        <taxon>Planctomycetia</taxon>
        <taxon>Isosphaerales</taxon>
        <taxon>Isosphaeraceae</taxon>
        <taxon>Singulisphaera</taxon>
    </lineage>
</organism>
<dbReference type="AlphaFoldDB" id="L0DH24"/>
<dbReference type="STRING" id="886293.Sinac_3722"/>
<keyword evidence="1" id="KW-0812">Transmembrane</keyword>
<keyword evidence="1" id="KW-0472">Membrane</keyword>
<evidence type="ECO:0000313" key="3">
    <source>
        <dbReference type="Proteomes" id="UP000010798"/>
    </source>
</evidence>
<dbReference type="EMBL" id="CP003364">
    <property type="protein sequence ID" value="AGA27961.1"/>
    <property type="molecule type" value="Genomic_DNA"/>
</dbReference>
<dbReference type="OrthoDB" id="212532at2"/>
<evidence type="ECO:0008006" key="4">
    <source>
        <dbReference type="Google" id="ProtNLM"/>
    </source>
</evidence>
<dbReference type="Gene3D" id="1.10.10.1320">
    <property type="entry name" value="Anti-sigma factor, zinc-finger domain"/>
    <property type="match status" value="1"/>
</dbReference>